<dbReference type="EMBL" id="AGCK01000148">
    <property type="protein sequence ID" value="EHM50569.1"/>
    <property type="molecule type" value="Genomic_DNA"/>
</dbReference>
<evidence type="ECO:0000259" key="4">
    <source>
        <dbReference type="PROSITE" id="PS50995"/>
    </source>
</evidence>
<comment type="caution">
    <text evidence="5">The sequence shown here is derived from an EMBL/GenBank/DDBJ whole genome shotgun (WGS) entry which is preliminary data.</text>
</comment>
<dbReference type="PATRIC" id="fig|411475.3.peg.1708"/>
<keyword evidence="3" id="KW-0804">Transcription</keyword>
<dbReference type="AlphaFoldDB" id="G9YR21"/>
<gene>
    <name evidence="5" type="ORF">HMPREF0372_01964</name>
</gene>
<dbReference type="InterPro" id="IPR023187">
    <property type="entry name" value="Tscrpt_reg_MarR-type_CS"/>
</dbReference>
<dbReference type="GO" id="GO:0003700">
    <property type="term" value="F:DNA-binding transcription factor activity"/>
    <property type="evidence" value="ECO:0007669"/>
    <property type="project" value="InterPro"/>
</dbReference>
<evidence type="ECO:0000256" key="1">
    <source>
        <dbReference type="ARBA" id="ARBA00023015"/>
    </source>
</evidence>
<keyword evidence="2" id="KW-0238">DNA-binding</keyword>
<feature type="domain" description="HTH marR-type" evidence="4">
    <location>
        <begin position="38"/>
        <end position="174"/>
    </location>
</feature>
<dbReference type="GO" id="GO:0003677">
    <property type="term" value="F:DNA binding"/>
    <property type="evidence" value="ECO:0007669"/>
    <property type="project" value="UniProtKB-KW"/>
</dbReference>
<protein>
    <submittedName>
        <fullName evidence="5">Transcriptional regulator, MarR family</fullName>
    </submittedName>
</protein>
<proteinExistence type="predicted"/>
<evidence type="ECO:0000313" key="5">
    <source>
        <dbReference type="EMBL" id="EHM50569.1"/>
    </source>
</evidence>
<name>G9YR21_FLAPL</name>
<dbReference type="SMART" id="SM00347">
    <property type="entry name" value="HTH_MARR"/>
    <property type="match status" value="1"/>
</dbReference>
<dbReference type="Pfam" id="PF01047">
    <property type="entry name" value="MarR"/>
    <property type="match status" value="1"/>
</dbReference>
<dbReference type="InterPro" id="IPR036388">
    <property type="entry name" value="WH-like_DNA-bd_sf"/>
</dbReference>
<dbReference type="InterPro" id="IPR000835">
    <property type="entry name" value="HTH_MarR-typ"/>
</dbReference>
<dbReference type="PROSITE" id="PS01117">
    <property type="entry name" value="HTH_MARR_1"/>
    <property type="match status" value="1"/>
</dbReference>
<dbReference type="Proteomes" id="UP000004459">
    <property type="component" value="Unassembled WGS sequence"/>
</dbReference>
<organism evidence="5 6">
    <name type="scientific">Flavonifractor plautii ATCC 29863</name>
    <dbReference type="NCBI Taxonomy" id="411475"/>
    <lineage>
        <taxon>Bacteria</taxon>
        <taxon>Bacillati</taxon>
        <taxon>Bacillota</taxon>
        <taxon>Clostridia</taxon>
        <taxon>Eubacteriales</taxon>
        <taxon>Oscillospiraceae</taxon>
        <taxon>Flavonifractor</taxon>
    </lineage>
</organism>
<evidence type="ECO:0000256" key="3">
    <source>
        <dbReference type="ARBA" id="ARBA00023163"/>
    </source>
</evidence>
<dbReference type="PANTHER" id="PTHR42756:SF1">
    <property type="entry name" value="TRANSCRIPTIONAL REPRESSOR OF EMRAB OPERON"/>
    <property type="match status" value="1"/>
</dbReference>
<dbReference type="SUPFAM" id="SSF46785">
    <property type="entry name" value="Winged helix' DNA-binding domain"/>
    <property type="match status" value="1"/>
</dbReference>
<dbReference type="STRING" id="292800.A4U99_17995"/>
<accession>G9YR21</accession>
<reference evidence="5 6" key="1">
    <citation type="submission" date="2011-08" db="EMBL/GenBank/DDBJ databases">
        <authorList>
            <person name="Weinstock G."/>
            <person name="Sodergren E."/>
            <person name="Clifton S."/>
            <person name="Fulton L."/>
            <person name="Fulton B."/>
            <person name="Courtney L."/>
            <person name="Fronick C."/>
            <person name="Harrison M."/>
            <person name="Strong C."/>
            <person name="Farmer C."/>
            <person name="Delahaunty K."/>
            <person name="Markovic C."/>
            <person name="Hall O."/>
            <person name="Minx P."/>
            <person name="Tomlinson C."/>
            <person name="Mitreva M."/>
            <person name="Hou S."/>
            <person name="Chen J."/>
            <person name="Wollam A."/>
            <person name="Pepin K.H."/>
            <person name="Johnson M."/>
            <person name="Bhonagiri V."/>
            <person name="Zhang X."/>
            <person name="Suruliraj S."/>
            <person name="Warren W."/>
            <person name="Chinwalla A."/>
            <person name="Mardis E.R."/>
            <person name="Wilson R.K."/>
        </authorList>
    </citation>
    <scope>NUCLEOTIDE SEQUENCE [LARGE SCALE GENOMIC DNA]</scope>
    <source>
        <strain evidence="5 6">ATCC 29863</strain>
    </source>
</reference>
<dbReference type="PANTHER" id="PTHR42756">
    <property type="entry name" value="TRANSCRIPTIONAL REGULATOR, MARR"/>
    <property type="match status" value="1"/>
</dbReference>
<evidence type="ECO:0000313" key="6">
    <source>
        <dbReference type="Proteomes" id="UP000004459"/>
    </source>
</evidence>
<dbReference type="HOGENOM" id="CLU_083287_11_1_9"/>
<dbReference type="Gene3D" id="1.10.10.10">
    <property type="entry name" value="Winged helix-like DNA-binding domain superfamily/Winged helix DNA-binding domain"/>
    <property type="match status" value="1"/>
</dbReference>
<evidence type="ECO:0000256" key="2">
    <source>
        <dbReference type="ARBA" id="ARBA00023125"/>
    </source>
</evidence>
<dbReference type="PROSITE" id="PS50995">
    <property type="entry name" value="HTH_MARR_2"/>
    <property type="match status" value="1"/>
</dbReference>
<dbReference type="InterPro" id="IPR036390">
    <property type="entry name" value="WH_DNA-bd_sf"/>
</dbReference>
<sequence length="184" mass="20341">MRPTGGICQRACLDFFSQFDIMLLRSNAEGAVRVESRGEVLNQFLVEVFGQILKAEAACLAGKDLSLRELHLIDAVCRAVDQGGDNRSTAIAAALGITAGTLTSAVNLLEKKGYLLRRRDERDKRVVHLLPTERGRAADARHRDFHRQMVAHVLDGLTDEEAECTLRALGRVAEFFRRGAPERG</sequence>
<keyword evidence="1" id="KW-0805">Transcription regulation</keyword>
<dbReference type="PRINTS" id="PR00598">
    <property type="entry name" value="HTHMARR"/>
</dbReference>